<dbReference type="RefSeq" id="WP_345216305.1">
    <property type="nucleotide sequence ID" value="NZ_BAABGN010000009.1"/>
</dbReference>
<keyword evidence="4" id="KW-1185">Reference proteome</keyword>
<feature type="region of interest" description="Disordered" evidence="2">
    <location>
        <begin position="281"/>
        <end position="320"/>
    </location>
</feature>
<evidence type="ECO:0000313" key="3">
    <source>
        <dbReference type="EMBL" id="GAA4424862.1"/>
    </source>
</evidence>
<dbReference type="Gene3D" id="3.30.70.1880">
    <property type="entry name" value="Protein of unknown function DUF881"/>
    <property type="match status" value="1"/>
</dbReference>
<comment type="similarity">
    <text evidence="1">Belongs to the UPF0749 family.</text>
</comment>
<gene>
    <name evidence="3" type="ORF">GCM10023169_21950</name>
</gene>
<dbReference type="PANTHER" id="PTHR37313">
    <property type="entry name" value="UPF0749 PROTEIN RV1825"/>
    <property type="match status" value="1"/>
</dbReference>
<comment type="caution">
    <text evidence="3">The sequence shown here is derived from an EMBL/GenBank/DDBJ whole genome shotgun (WGS) entry which is preliminary data.</text>
</comment>
<evidence type="ECO:0000256" key="2">
    <source>
        <dbReference type="SAM" id="MobiDB-lite"/>
    </source>
</evidence>
<name>A0ABP8LAQ6_9MICO</name>
<protein>
    <submittedName>
        <fullName evidence="3">DUF881 domain-containing protein</fullName>
    </submittedName>
</protein>
<evidence type="ECO:0000313" key="4">
    <source>
        <dbReference type="Proteomes" id="UP001500622"/>
    </source>
</evidence>
<sequence length="320" mass="33741">MTGPDEPGTSSTSTRPPAGTRPDASMSLLRNLLENPLDGGYRSVAEHRPAGPPRRVPWWHKALVVVVSIAIGMGLVWAAEELRAPQDGSVPARSLLVEQIRERTTEGNELAAENARYAAQMAAIERAGLALVDDDLAAELKRLAVPSGTVAVSGSGIVVRLTDSPAAQQGLPNTEEERVTDVDLQVLVNSLWASGAEAIAVNDRRLGSTTAIRRAGQAILINLYPVMSPYEVEVIGDPSELQTGLARSPASSHLSVLQSTYNITVEIEAVEELEMAALSGSDPRLAEPLEGEDVASARSGVRPSAHQSADANDAVGGEVR</sequence>
<dbReference type="EMBL" id="BAABGN010000009">
    <property type="protein sequence ID" value="GAA4424862.1"/>
    <property type="molecule type" value="Genomic_DNA"/>
</dbReference>
<dbReference type="PANTHER" id="PTHR37313:SF1">
    <property type="entry name" value="UPF0749 PROTEIN RV1823"/>
    <property type="match status" value="1"/>
</dbReference>
<dbReference type="Proteomes" id="UP001500622">
    <property type="component" value="Unassembled WGS sequence"/>
</dbReference>
<organism evidence="3 4">
    <name type="scientific">Georgenia halophila</name>
    <dbReference type="NCBI Taxonomy" id="620889"/>
    <lineage>
        <taxon>Bacteria</taxon>
        <taxon>Bacillati</taxon>
        <taxon>Actinomycetota</taxon>
        <taxon>Actinomycetes</taxon>
        <taxon>Micrococcales</taxon>
        <taxon>Bogoriellaceae</taxon>
        <taxon>Georgenia</taxon>
    </lineage>
</organism>
<accession>A0ABP8LAQ6</accession>
<dbReference type="Pfam" id="PF05949">
    <property type="entry name" value="DUF881"/>
    <property type="match status" value="1"/>
</dbReference>
<reference evidence="4" key="1">
    <citation type="journal article" date="2019" name="Int. J. Syst. Evol. Microbiol.">
        <title>The Global Catalogue of Microorganisms (GCM) 10K type strain sequencing project: providing services to taxonomists for standard genome sequencing and annotation.</title>
        <authorList>
            <consortium name="The Broad Institute Genomics Platform"/>
            <consortium name="The Broad Institute Genome Sequencing Center for Infectious Disease"/>
            <person name="Wu L."/>
            <person name="Ma J."/>
        </authorList>
    </citation>
    <scope>NUCLEOTIDE SEQUENCE [LARGE SCALE GENOMIC DNA]</scope>
    <source>
        <strain evidence="4">JCM 17810</strain>
    </source>
</reference>
<dbReference type="InterPro" id="IPR010273">
    <property type="entry name" value="DUF881"/>
</dbReference>
<evidence type="ECO:0000256" key="1">
    <source>
        <dbReference type="ARBA" id="ARBA00009108"/>
    </source>
</evidence>
<feature type="region of interest" description="Disordered" evidence="2">
    <location>
        <begin position="1"/>
        <end position="24"/>
    </location>
</feature>
<proteinExistence type="inferred from homology"/>